<dbReference type="HOGENOM" id="CLU_1578336_0_0_1"/>
<evidence type="ECO:0000256" key="1">
    <source>
        <dbReference type="SAM" id="MobiDB-lite"/>
    </source>
</evidence>
<sequence>MSNIFADAAILGFYISFEPRRMHVEFRTETQAVEYLKKIQQRSVYTSNSLEGEQNGKVCSLRLPSRIISANVWGSEIYLTFSDKEFANDWVKGLLIWVFRKNHDGTESETNVCLCRAATNKQLNRALEISEHEGAKESGVSHKPSSTIRPKLPRAATTSATSKTKERSR</sequence>
<name>Q2H1J8_CHAGB</name>
<reference evidence="3" key="1">
    <citation type="journal article" date="2015" name="Genome Announc.">
        <title>Draft genome sequence of the cellulolytic fungus Chaetomium globosum.</title>
        <authorList>
            <person name="Cuomo C.A."/>
            <person name="Untereiner W.A."/>
            <person name="Ma L.-J."/>
            <person name="Grabherr M."/>
            <person name="Birren B.W."/>
        </authorList>
    </citation>
    <scope>NUCLEOTIDE SEQUENCE [LARGE SCALE GENOMIC DNA]</scope>
    <source>
        <strain evidence="3">ATCC 6205 / CBS 148.51 / DSM 1962 / NBRC 6347 / NRRL 1970</strain>
    </source>
</reference>
<gene>
    <name evidence="2" type="ORF">CHGG_04348</name>
</gene>
<dbReference type="AlphaFoldDB" id="Q2H1J8"/>
<proteinExistence type="predicted"/>
<evidence type="ECO:0000313" key="3">
    <source>
        <dbReference type="Proteomes" id="UP000001056"/>
    </source>
</evidence>
<dbReference type="OrthoDB" id="4571408at2759"/>
<evidence type="ECO:0000313" key="2">
    <source>
        <dbReference type="EMBL" id="EAQ87729.1"/>
    </source>
</evidence>
<dbReference type="OMA" id="KEFANDW"/>
<dbReference type="Proteomes" id="UP000001056">
    <property type="component" value="Unassembled WGS sequence"/>
</dbReference>
<accession>Q2H1J8</accession>
<protein>
    <submittedName>
        <fullName evidence="2">Uncharacterized protein</fullName>
    </submittedName>
</protein>
<dbReference type="EMBL" id="CH408032">
    <property type="protein sequence ID" value="EAQ87729.1"/>
    <property type="molecule type" value="Genomic_DNA"/>
</dbReference>
<organism evidence="2 3">
    <name type="scientific">Chaetomium globosum (strain ATCC 6205 / CBS 148.51 / DSM 1962 / NBRC 6347 / NRRL 1970)</name>
    <name type="common">Soil fungus</name>
    <dbReference type="NCBI Taxonomy" id="306901"/>
    <lineage>
        <taxon>Eukaryota</taxon>
        <taxon>Fungi</taxon>
        <taxon>Dikarya</taxon>
        <taxon>Ascomycota</taxon>
        <taxon>Pezizomycotina</taxon>
        <taxon>Sordariomycetes</taxon>
        <taxon>Sordariomycetidae</taxon>
        <taxon>Sordariales</taxon>
        <taxon>Chaetomiaceae</taxon>
        <taxon>Chaetomium</taxon>
    </lineage>
</organism>
<feature type="region of interest" description="Disordered" evidence="1">
    <location>
        <begin position="131"/>
        <end position="169"/>
    </location>
</feature>
<feature type="compositionally biased region" description="Basic and acidic residues" evidence="1">
    <location>
        <begin position="131"/>
        <end position="140"/>
    </location>
</feature>
<keyword evidence="3" id="KW-1185">Reference proteome</keyword>
<dbReference type="RefSeq" id="XP_001223562.1">
    <property type="nucleotide sequence ID" value="XM_001223561.1"/>
</dbReference>
<dbReference type="InParanoid" id="Q2H1J8"/>
<dbReference type="GeneID" id="4392129"/>
<dbReference type="VEuPathDB" id="FungiDB:CHGG_04348"/>